<feature type="chain" id="PRO_5041973369" evidence="2">
    <location>
        <begin position="22"/>
        <end position="132"/>
    </location>
</feature>
<sequence>MRSIATPTLLKILIFFPLELSQPENDQSHVERHRSPMTLPEKDRSQPDNDQLFMTLLENDWSQLGSDRLLPENQPQPDLSSLCCPTQEEEIDEILPTLETSSAPVPLQSPADDVIQELEVVATTPIVSVALA</sequence>
<name>A0AAD5F264_PRUDU</name>
<feature type="compositionally biased region" description="Basic and acidic residues" evidence="1">
    <location>
        <begin position="26"/>
        <end position="47"/>
    </location>
</feature>
<dbReference type="Proteomes" id="UP001054821">
    <property type="component" value="Chromosome 1"/>
</dbReference>
<proteinExistence type="predicted"/>
<organism evidence="3 4">
    <name type="scientific">Prunus dulcis</name>
    <name type="common">Almond</name>
    <name type="synonym">Amygdalus dulcis</name>
    <dbReference type="NCBI Taxonomy" id="3755"/>
    <lineage>
        <taxon>Eukaryota</taxon>
        <taxon>Viridiplantae</taxon>
        <taxon>Streptophyta</taxon>
        <taxon>Embryophyta</taxon>
        <taxon>Tracheophyta</taxon>
        <taxon>Spermatophyta</taxon>
        <taxon>Magnoliopsida</taxon>
        <taxon>eudicotyledons</taxon>
        <taxon>Gunneridae</taxon>
        <taxon>Pentapetalae</taxon>
        <taxon>rosids</taxon>
        <taxon>fabids</taxon>
        <taxon>Rosales</taxon>
        <taxon>Rosaceae</taxon>
        <taxon>Amygdaloideae</taxon>
        <taxon>Amygdaleae</taxon>
        <taxon>Prunus</taxon>
    </lineage>
</organism>
<feature type="region of interest" description="Disordered" evidence="1">
    <location>
        <begin position="24"/>
        <end position="50"/>
    </location>
</feature>
<dbReference type="EMBL" id="JAJFAZ020000001">
    <property type="protein sequence ID" value="KAI5350717.1"/>
    <property type="molecule type" value="Genomic_DNA"/>
</dbReference>
<accession>A0AAD5F264</accession>
<reference evidence="3 4" key="1">
    <citation type="journal article" date="2022" name="G3 (Bethesda)">
        <title>Whole-genome sequence and methylome profiling of the almond [Prunus dulcis (Mill.) D.A. Webb] cultivar 'Nonpareil'.</title>
        <authorList>
            <person name="D'Amico-Willman K.M."/>
            <person name="Ouma W.Z."/>
            <person name="Meulia T."/>
            <person name="Sideli G.M."/>
            <person name="Gradziel T.M."/>
            <person name="Fresnedo-Ramirez J."/>
        </authorList>
    </citation>
    <scope>NUCLEOTIDE SEQUENCE [LARGE SCALE GENOMIC DNA]</scope>
    <source>
        <strain evidence="3">Clone GOH B32 T37-40</strain>
    </source>
</reference>
<feature type="signal peptide" evidence="2">
    <location>
        <begin position="1"/>
        <end position="21"/>
    </location>
</feature>
<evidence type="ECO:0000313" key="4">
    <source>
        <dbReference type="Proteomes" id="UP001054821"/>
    </source>
</evidence>
<evidence type="ECO:0000256" key="2">
    <source>
        <dbReference type="SAM" id="SignalP"/>
    </source>
</evidence>
<keyword evidence="4" id="KW-1185">Reference proteome</keyword>
<comment type="caution">
    <text evidence="3">The sequence shown here is derived from an EMBL/GenBank/DDBJ whole genome shotgun (WGS) entry which is preliminary data.</text>
</comment>
<keyword evidence="2" id="KW-0732">Signal</keyword>
<protein>
    <submittedName>
        <fullName evidence="3">Uncharacterized protein</fullName>
    </submittedName>
</protein>
<gene>
    <name evidence="3" type="ORF">L3X38_003608</name>
</gene>
<evidence type="ECO:0000256" key="1">
    <source>
        <dbReference type="SAM" id="MobiDB-lite"/>
    </source>
</evidence>
<evidence type="ECO:0000313" key="3">
    <source>
        <dbReference type="EMBL" id="KAI5350717.1"/>
    </source>
</evidence>
<dbReference type="AlphaFoldDB" id="A0AAD5F264"/>